<proteinExistence type="predicted"/>
<dbReference type="AlphaFoldDB" id="I1R530"/>
<reference evidence="1 2" key="2">
    <citation type="submission" date="2018-04" db="EMBL/GenBank/DDBJ databases">
        <title>OglaRS2 (Oryza glaberrima Reference Sequence Version 2).</title>
        <authorList>
            <person name="Zhang J."/>
            <person name="Kudrna D."/>
            <person name="Lee S."/>
            <person name="Talag J."/>
            <person name="Rajasekar S."/>
            <person name="Wing R.A."/>
        </authorList>
    </citation>
    <scope>NUCLEOTIDE SEQUENCE [LARGE SCALE GENOMIC DNA]</scope>
    <source>
        <strain evidence="1 2">cv. IRGC 96717</strain>
    </source>
</reference>
<accession>I1R530</accession>
<keyword evidence="2" id="KW-1185">Reference proteome</keyword>
<dbReference type="EnsemblPlants" id="ORGLA12G0063600.1">
    <property type="protein sequence ID" value="ORGLA12G0063600.1"/>
    <property type="gene ID" value="ORGLA12G0063600"/>
</dbReference>
<sequence length="89" mass="10225">MADNFDFGGMYLILSFCFLVKKSRIYPYVFFPAVLPTLCYKLHQAYRCSPTISNKGLGILIFLLDPKSHERVCICVLYLTMCDSLKIES</sequence>
<dbReference type="Gramene" id="ORGLA12G0063600.1">
    <property type="protein sequence ID" value="ORGLA12G0063600.1"/>
    <property type="gene ID" value="ORGLA12G0063600"/>
</dbReference>
<evidence type="ECO:0000313" key="1">
    <source>
        <dbReference type="EnsemblPlants" id="ORGLA12G0063600.1"/>
    </source>
</evidence>
<name>I1R530_ORYGL</name>
<protein>
    <submittedName>
        <fullName evidence="1">Uncharacterized protein</fullName>
    </submittedName>
</protein>
<evidence type="ECO:0000313" key="2">
    <source>
        <dbReference type="Proteomes" id="UP000007306"/>
    </source>
</evidence>
<organism evidence="1 2">
    <name type="scientific">Oryza glaberrima</name>
    <name type="common">African rice</name>
    <dbReference type="NCBI Taxonomy" id="4538"/>
    <lineage>
        <taxon>Eukaryota</taxon>
        <taxon>Viridiplantae</taxon>
        <taxon>Streptophyta</taxon>
        <taxon>Embryophyta</taxon>
        <taxon>Tracheophyta</taxon>
        <taxon>Spermatophyta</taxon>
        <taxon>Magnoliopsida</taxon>
        <taxon>Liliopsida</taxon>
        <taxon>Poales</taxon>
        <taxon>Poaceae</taxon>
        <taxon>BOP clade</taxon>
        <taxon>Oryzoideae</taxon>
        <taxon>Oryzeae</taxon>
        <taxon>Oryzinae</taxon>
        <taxon>Oryza</taxon>
    </lineage>
</organism>
<reference evidence="1" key="1">
    <citation type="submission" date="2015-06" db="UniProtKB">
        <authorList>
            <consortium name="EnsemblPlants"/>
        </authorList>
    </citation>
    <scope>IDENTIFICATION</scope>
</reference>
<dbReference type="OMA" id="SHERVCI"/>
<dbReference type="Proteomes" id="UP000007306">
    <property type="component" value="Chromosome 12"/>
</dbReference>
<dbReference type="HOGENOM" id="CLU_2458774_0_0_1"/>